<dbReference type="PANTHER" id="PTHR34310:SF9">
    <property type="entry name" value="BLR5716 PROTEIN"/>
    <property type="match status" value="1"/>
</dbReference>
<accession>A0A8H7BB80</accession>
<dbReference type="RefSeq" id="XP_038790158.1">
    <property type="nucleotide sequence ID" value="XM_038926866.1"/>
</dbReference>
<dbReference type="InterPro" id="IPR038694">
    <property type="entry name" value="DUF427_sf"/>
</dbReference>
<evidence type="ECO:0000313" key="5">
    <source>
        <dbReference type="Proteomes" id="UP000596902"/>
    </source>
</evidence>
<comment type="caution">
    <text evidence="4">The sequence shown here is derived from an EMBL/GenBank/DDBJ whole genome shotgun (WGS) entry which is preliminary data.</text>
</comment>
<keyword evidence="2" id="KW-0732">Signal</keyword>
<gene>
    <name evidence="4" type="ORF">GT037_001819</name>
</gene>
<keyword evidence="5" id="KW-1185">Reference proteome</keyword>
<dbReference type="Proteomes" id="UP000596902">
    <property type="component" value="Unassembled WGS sequence"/>
</dbReference>
<proteinExistence type="predicted"/>
<reference evidence="4" key="2">
    <citation type="submission" date="2020-08" db="EMBL/GenBank/DDBJ databases">
        <title>Draft Genome Sequence of Cumin Blight Pathogen Alternaria burnsii.</title>
        <authorList>
            <person name="Feng Z."/>
        </authorList>
    </citation>
    <scope>NUCLEOTIDE SEQUENCE</scope>
    <source>
        <strain evidence="4">CBS107.38</strain>
    </source>
</reference>
<keyword evidence="1" id="KW-0175">Coiled coil</keyword>
<dbReference type="Pfam" id="PF04248">
    <property type="entry name" value="NTP_transf_9"/>
    <property type="match status" value="1"/>
</dbReference>
<evidence type="ECO:0000256" key="2">
    <source>
        <dbReference type="SAM" id="SignalP"/>
    </source>
</evidence>
<evidence type="ECO:0000256" key="1">
    <source>
        <dbReference type="SAM" id="Coils"/>
    </source>
</evidence>
<dbReference type="GeneID" id="62200044"/>
<feature type="coiled-coil region" evidence="1">
    <location>
        <begin position="208"/>
        <end position="235"/>
    </location>
</feature>
<dbReference type="EMBL" id="JAAABM010000002">
    <property type="protein sequence ID" value="KAF7680168.1"/>
    <property type="molecule type" value="Genomic_DNA"/>
</dbReference>
<feature type="non-terminal residue" evidence="4">
    <location>
        <position position="1"/>
    </location>
</feature>
<name>A0A8H7BB80_9PLEO</name>
<organism evidence="4 5">
    <name type="scientific">Alternaria burnsii</name>
    <dbReference type="NCBI Taxonomy" id="1187904"/>
    <lineage>
        <taxon>Eukaryota</taxon>
        <taxon>Fungi</taxon>
        <taxon>Dikarya</taxon>
        <taxon>Ascomycota</taxon>
        <taxon>Pezizomycotina</taxon>
        <taxon>Dothideomycetes</taxon>
        <taxon>Pleosporomycetidae</taxon>
        <taxon>Pleosporales</taxon>
        <taxon>Pleosporineae</taxon>
        <taxon>Pleosporaceae</taxon>
        <taxon>Alternaria</taxon>
        <taxon>Alternaria sect. Alternaria</taxon>
    </lineage>
</organism>
<dbReference type="AlphaFoldDB" id="A0A8H7BB80"/>
<feature type="chain" id="PRO_5034487437" description="DUF427 domain-containing protein" evidence="2">
    <location>
        <begin position="21"/>
        <end position="562"/>
    </location>
</feature>
<dbReference type="InterPro" id="IPR007361">
    <property type="entry name" value="DUF427"/>
</dbReference>
<dbReference type="PANTHER" id="PTHR34310">
    <property type="entry name" value="DUF427 DOMAIN PROTEIN (AFU_ORTHOLOGUE AFUA_3G02220)"/>
    <property type="match status" value="1"/>
</dbReference>
<feature type="signal peptide" evidence="2">
    <location>
        <begin position="1"/>
        <end position="20"/>
    </location>
</feature>
<evidence type="ECO:0000259" key="3">
    <source>
        <dbReference type="Pfam" id="PF04248"/>
    </source>
</evidence>
<sequence length="562" mass="62788">MKYQHFVKSLLLGLASSAPAVPPINDLDVAMMQSCSDKPHPTLVDYNIAGVAWCEKHVRANAPNPPMLPKPVIDPKNPPVMPPLRAPYTFMVANPDKKKPGFALQPTFEILGFAPITREMCLWGWVVGRQSYEIQSEQVKKGNICRGKGGRFIADSPSPVGSPMEGDDALFNMDQLREQLSQVRSTASNEYLYRLQTQEQLRSESARADSCAEQAERHEQRVREVEASVIKFKAEVVRLGAALVDARAEARQKDVEIAALAARLTTVGLSSATTIASVTSNPAAHVPKPFDMASTSELRLHLLTHLIWEQSANESSLVRLAQKLVRDGPCKMEHTARRVRGLFNGKYAFDTLNAHHVWELELRFPQYYVPISSFTSNAKLLRGSAVDGTNGGADLGVLTVGNRDSNRILIFNTGELKDLVKVDFRAVDQWFEEDMEIYGHPKDPYKRIDILPSSRSVRVAIDGVTLAESSSPLFLLETTLRTRHYLPPTSVNWEYLTPSNTVTLCPYKGRAEYYNVNIGGKLYRDLVWYYRYPTSESAPIAGYMCFYNELVEVYVDGVKEAS</sequence>
<protein>
    <recommendedName>
        <fullName evidence="3">DUF427 domain-containing protein</fullName>
    </recommendedName>
</protein>
<reference evidence="4" key="1">
    <citation type="submission" date="2020-01" db="EMBL/GenBank/DDBJ databases">
        <authorList>
            <person name="Feng Z.H.Z."/>
        </authorList>
    </citation>
    <scope>NUCLEOTIDE SEQUENCE</scope>
    <source>
        <strain evidence="4">CBS107.38</strain>
    </source>
</reference>
<evidence type="ECO:0000313" key="4">
    <source>
        <dbReference type="EMBL" id="KAF7680168.1"/>
    </source>
</evidence>
<dbReference type="Gene3D" id="2.170.150.40">
    <property type="entry name" value="Domain of unknown function (DUF427)"/>
    <property type="match status" value="1"/>
</dbReference>
<feature type="domain" description="DUF427" evidence="3">
    <location>
        <begin position="457"/>
        <end position="549"/>
    </location>
</feature>